<proteinExistence type="predicted"/>
<evidence type="ECO:0000313" key="2">
    <source>
        <dbReference type="EMBL" id="GGX46358.1"/>
    </source>
</evidence>
<dbReference type="Proteomes" id="UP000626148">
    <property type="component" value="Unassembled WGS sequence"/>
</dbReference>
<organism evidence="2 3">
    <name type="scientific">Saccharospirillum salsuginis</name>
    <dbReference type="NCBI Taxonomy" id="418750"/>
    <lineage>
        <taxon>Bacteria</taxon>
        <taxon>Pseudomonadati</taxon>
        <taxon>Pseudomonadota</taxon>
        <taxon>Gammaproteobacteria</taxon>
        <taxon>Oceanospirillales</taxon>
        <taxon>Saccharospirillaceae</taxon>
        <taxon>Saccharospirillum</taxon>
    </lineage>
</organism>
<evidence type="ECO:0008006" key="4">
    <source>
        <dbReference type="Google" id="ProtNLM"/>
    </source>
</evidence>
<feature type="signal peptide" evidence="1">
    <location>
        <begin position="1"/>
        <end position="21"/>
    </location>
</feature>
<name>A0A918K3A8_9GAMM</name>
<keyword evidence="1" id="KW-0732">Signal</keyword>
<evidence type="ECO:0000313" key="3">
    <source>
        <dbReference type="Proteomes" id="UP000626148"/>
    </source>
</evidence>
<keyword evidence="3" id="KW-1185">Reference proteome</keyword>
<dbReference type="EMBL" id="BMXR01000002">
    <property type="protein sequence ID" value="GGX46358.1"/>
    <property type="molecule type" value="Genomic_DNA"/>
</dbReference>
<reference evidence="2" key="1">
    <citation type="journal article" date="2014" name="Int. J. Syst. Evol. Microbiol.">
        <title>Complete genome sequence of Corynebacterium casei LMG S-19264T (=DSM 44701T), isolated from a smear-ripened cheese.</title>
        <authorList>
            <consortium name="US DOE Joint Genome Institute (JGI-PGF)"/>
            <person name="Walter F."/>
            <person name="Albersmeier A."/>
            <person name="Kalinowski J."/>
            <person name="Ruckert C."/>
        </authorList>
    </citation>
    <scope>NUCLEOTIDE SEQUENCE</scope>
    <source>
        <strain evidence="2">KCTC 22169</strain>
    </source>
</reference>
<evidence type="ECO:0000256" key="1">
    <source>
        <dbReference type="SAM" id="SignalP"/>
    </source>
</evidence>
<dbReference type="RefSeq" id="WP_189607556.1">
    <property type="nucleotide sequence ID" value="NZ_BMXR01000002.1"/>
</dbReference>
<sequence length="1078" mass="118415">MIFRNLISTVLLLLLAGLAQASNQFYFIARQAPEGSLTQAGQNDTRVYLRWDLVEGELPDDIASFSLYRDGTLLKSFPAQAVMSPAQIRTLYDGPEEQRRLLETVAQLKEAALQGDGQLNFDSDQFATRIHNTLTDPDDGDYWGQLASRQDFNIAIARYRGWHDDPPAGQYKYELIAHNATGDTRRVGLAQVDTTTPTPMLGPDDFAQTFLAQCDRPDFRDHFSVNLNWSLPGGTNQADRLASQLIISGYDLYRTRDNVETLVSRDLATEAAALPHDNRGQVQFGDLERVNDTLLTIAPDGDPAEPEWLETRADLVAAGLEPGDTRAYYLVPRDFAGQYGPTRATLVTVPDQARPPAPWDVRPFLNEAEQQVELTFDAIDLNSYRSAYGRDRRFCNLATADTDGYLAFVGEEEDCATDTPRRVQIDVSDYQVYRFDNYADASAFKDSDGDGFADAAEREDNKQCTPASDPAPVVIDVSEETVSLERGEQVKLIDTQPPKKKGFVYWYRLASVSDGGRLSLLSEPVRVNFPDRTLPDPPTVSVTHEQKTVCDCSVETGIDKVWSFEDTLSDTMDGKLTLQCTGFAPGDTYTLTEANIGNADGSLCQNDTFTSQCTDTATRDFTFTPADGSEPIACTLPSGSGVNMCGAGRVKVVPEYCVKPVPAPVGVVEGPLTITVTPPGPDQCVTLNQQIAGDNVPVKTSCGTGQASLDYEHSFGEFCGFAVTRDANNNVSATTQIGCRDVPGQSNITLAPARPVSITPIGDKMAVSWRMPSQRQSMVEVELTRTEPGGIDPITATLSAVELSGGGLQDTQIDIPALGATPEEWCVRLRTFAPSTQVGQPHYSDWSAALCDTRATEDNEPPQWLPWPGLADVPQGPDLSLLDGRDIQTASPQVVLSTGLAIPLGDFSYSDLNGCSRPVYLRGVYGDSDDTDTSKPTKGRYLTDLICRPSGLAQFKSALADDLAFMVFRQTRTPEGQVSDYIQVSPLIDYVHWVVEQNEKGTGYLGHRLRDPYIFAIADADQFAHVDIAYYDRAGLVPDHDYRYQLIYFDDDLRMREWRSTDWMTYQTNDTTDTGGGS</sequence>
<dbReference type="AlphaFoldDB" id="A0A918K3A8"/>
<comment type="caution">
    <text evidence="2">The sequence shown here is derived from an EMBL/GenBank/DDBJ whole genome shotgun (WGS) entry which is preliminary data.</text>
</comment>
<reference evidence="2" key="2">
    <citation type="submission" date="2020-09" db="EMBL/GenBank/DDBJ databases">
        <authorList>
            <person name="Sun Q."/>
            <person name="Kim S."/>
        </authorList>
    </citation>
    <scope>NUCLEOTIDE SEQUENCE</scope>
    <source>
        <strain evidence="2">KCTC 22169</strain>
    </source>
</reference>
<protein>
    <recommendedName>
        <fullName evidence="4">Ig-like domain-containing protein</fullName>
    </recommendedName>
</protein>
<feature type="chain" id="PRO_5037273678" description="Ig-like domain-containing protein" evidence="1">
    <location>
        <begin position="22"/>
        <end position="1078"/>
    </location>
</feature>
<gene>
    <name evidence="2" type="ORF">GCM10007392_11790</name>
</gene>
<accession>A0A918K3A8</accession>